<evidence type="ECO:0000313" key="3">
    <source>
        <dbReference type="Proteomes" id="UP001597453"/>
    </source>
</evidence>
<comment type="caution">
    <text evidence="2">The sequence shown here is derived from an EMBL/GenBank/DDBJ whole genome shotgun (WGS) entry which is preliminary data.</text>
</comment>
<dbReference type="RefSeq" id="WP_066058678.1">
    <property type="nucleotide sequence ID" value="NZ_JBHUNF010000004.1"/>
</dbReference>
<evidence type="ECO:0000313" key="2">
    <source>
        <dbReference type="EMBL" id="MFD2675317.1"/>
    </source>
</evidence>
<evidence type="ECO:0000256" key="1">
    <source>
        <dbReference type="SAM" id="SignalP"/>
    </source>
</evidence>
<dbReference type="PROSITE" id="PS51257">
    <property type="entry name" value="PROKAR_LIPOPROTEIN"/>
    <property type="match status" value="1"/>
</dbReference>
<feature type="signal peptide" evidence="1">
    <location>
        <begin position="1"/>
        <end position="22"/>
    </location>
</feature>
<gene>
    <name evidence="2" type="ORF">ACFSUQ_08440</name>
</gene>
<evidence type="ECO:0008006" key="4">
    <source>
        <dbReference type="Google" id="ProtNLM"/>
    </source>
</evidence>
<protein>
    <recommendedName>
        <fullName evidence="4">Lipoprotein</fullName>
    </recommendedName>
</protein>
<dbReference type="EMBL" id="JBHUNF010000004">
    <property type="protein sequence ID" value="MFD2675317.1"/>
    <property type="molecule type" value="Genomic_DNA"/>
</dbReference>
<feature type="chain" id="PRO_5046519679" description="Lipoprotein" evidence="1">
    <location>
        <begin position="23"/>
        <end position="500"/>
    </location>
</feature>
<keyword evidence="3" id="KW-1185">Reference proteome</keyword>
<proteinExistence type="predicted"/>
<reference evidence="3" key="1">
    <citation type="journal article" date="2019" name="Int. J. Syst. Evol. Microbiol.">
        <title>The Global Catalogue of Microorganisms (GCM) 10K type strain sequencing project: providing services to taxonomists for standard genome sequencing and annotation.</title>
        <authorList>
            <consortium name="The Broad Institute Genomics Platform"/>
            <consortium name="The Broad Institute Genome Sequencing Center for Infectious Disease"/>
            <person name="Wu L."/>
            <person name="Ma J."/>
        </authorList>
    </citation>
    <scope>NUCLEOTIDE SEQUENCE [LARGE SCALE GENOMIC DNA]</scope>
    <source>
        <strain evidence="3">TISTR 1511</strain>
    </source>
</reference>
<sequence>MRNVLSLVACALLPASVLTACASGGAGEAEVVFQQTAAEPEAQVKVLDESDPSAASIASTKQLFERSDIAFVAAHNDAESLADDAARLRAPMLIAGNGVRHELERLGVRIVIHPDGELPGEALGDLGDVETVSVDPNDVDDTKLPTIKVQEPAQPAVLVEVSTGGDGDVRAVAAANVQAAGGESVKMVGPLGDPRATSESVATAKAHAESTVLAIGDMHGAEEQFPQRFRTAATQPELPGGGQLALQNRLLIADYGTPGTPALGVMGEQDLDGAVEQVKARAAQYDSLVDAKYTVVPTFEIITTVASASKGDGDYSDELSVDALRPWVERAAEEGIYVVLDLQPGNDDFLTQAKQYEALLKLPHVGLAIDPEWRLKPGQRHLEQIGTVTAAEVNRTLDWLAALTAEHELPQKVVVLHQFRNDMITERDTLDTSHDELALLIHVDGHGTPGDKAATWDAIREDLPEGVYLGWKNFIDEDQPMLTPAQTAKIEPRPSFVSYQ</sequence>
<keyword evidence="1" id="KW-0732">Signal</keyword>
<dbReference type="Proteomes" id="UP001597453">
    <property type="component" value="Unassembled WGS sequence"/>
</dbReference>
<accession>A0ABW5RJQ0</accession>
<organism evidence="2 3">
    <name type="scientific">Gulosibacter bifidus</name>
    <dbReference type="NCBI Taxonomy" id="272239"/>
    <lineage>
        <taxon>Bacteria</taxon>
        <taxon>Bacillati</taxon>
        <taxon>Actinomycetota</taxon>
        <taxon>Actinomycetes</taxon>
        <taxon>Micrococcales</taxon>
        <taxon>Microbacteriaceae</taxon>
        <taxon>Gulosibacter</taxon>
    </lineage>
</organism>
<name>A0ABW5RJQ0_9MICO</name>